<dbReference type="InterPro" id="IPR027417">
    <property type="entry name" value="P-loop_NTPase"/>
</dbReference>
<evidence type="ECO:0000256" key="31">
    <source>
        <dbReference type="ARBA" id="ARBA00023015"/>
    </source>
</evidence>
<dbReference type="EC" id="3.6.4.13" evidence="10"/>
<proteinExistence type="predicted"/>
<evidence type="ECO:0000256" key="21">
    <source>
        <dbReference type="ARBA" id="ARBA00022782"/>
    </source>
</evidence>
<feature type="compositionally biased region" description="Basic and acidic residues" evidence="43">
    <location>
        <begin position="49"/>
        <end position="63"/>
    </location>
</feature>
<comment type="catalytic activity">
    <reaction evidence="39">
        <text>ATP + H2O = ADP + phosphate + H(+)</text>
        <dbReference type="Rhea" id="RHEA:13065"/>
        <dbReference type="ChEBI" id="CHEBI:15377"/>
        <dbReference type="ChEBI" id="CHEBI:15378"/>
        <dbReference type="ChEBI" id="CHEBI:30616"/>
        <dbReference type="ChEBI" id="CHEBI:43474"/>
        <dbReference type="ChEBI" id="CHEBI:456216"/>
        <dbReference type="EC" id="3.6.4.13"/>
    </reaction>
</comment>
<evidence type="ECO:0000256" key="12">
    <source>
        <dbReference type="ARBA" id="ARBA00022454"/>
    </source>
</evidence>
<keyword evidence="47" id="KW-1185">Reference proteome</keyword>
<keyword evidence="26" id="KW-0810">Translation regulation</keyword>
<evidence type="ECO:0000259" key="44">
    <source>
        <dbReference type="PROSITE" id="PS51192"/>
    </source>
</evidence>
<evidence type="ECO:0000256" key="27">
    <source>
        <dbReference type="ARBA" id="ARBA00022859"/>
    </source>
</evidence>
<dbReference type="CDD" id="cd17981">
    <property type="entry name" value="DEXHc_DHX36"/>
    <property type="match status" value="1"/>
</dbReference>
<keyword evidence="31" id="KW-0805">Transcription regulation</keyword>
<dbReference type="PANTHER" id="PTHR18934">
    <property type="entry name" value="ATP-DEPENDENT RNA HELICASE"/>
    <property type="match status" value="1"/>
</dbReference>
<evidence type="ECO:0000256" key="34">
    <source>
        <dbReference type="ARBA" id="ARBA00023128"/>
    </source>
</evidence>
<dbReference type="GO" id="GO:0003678">
    <property type="term" value="F:DNA helicase activity"/>
    <property type="evidence" value="ECO:0007669"/>
    <property type="project" value="TreeGrafter"/>
</dbReference>
<feature type="region of interest" description="Disordered" evidence="43">
    <location>
        <begin position="20"/>
        <end position="63"/>
    </location>
</feature>
<evidence type="ECO:0000256" key="30">
    <source>
        <dbReference type="ARBA" id="ARBA00022990"/>
    </source>
</evidence>
<dbReference type="InterPro" id="IPR001650">
    <property type="entry name" value="Helicase_C-like"/>
</dbReference>
<evidence type="ECO:0000256" key="40">
    <source>
        <dbReference type="ARBA" id="ARBA00069921"/>
    </source>
</evidence>
<keyword evidence="37" id="KW-0539">Nucleus</keyword>
<evidence type="ECO:0000256" key="24">
    <source>
        <dbReference type="ARBA" id="ARBA00022840"/>
    </source>
</evidence>
<dbReference type="GO" id="GO:0043204">
    <property type="term" value="C:perikaryon"/>
    <property type="evidence" value="ECO:0007669"/>
    <property type="project" value="UniProtKB-SubCell"/>
</dbReference>
<dbReference type="GO" id="GO:0051880">
    <property type="term" value="F:G-quadruplex DNA binding"/>
    <property type="evidence" value="ECO:0007669"/>
    <property type="project" value="TreeGrafter"/>
</dbReference>
<keyword evidence="38" id="KW-0966">Cell projection</keyword>
<keyword evidence="14" id="KW-0963">Cytoplasm</keyword>
<dbReference type="Pfam" id="PF26026">
    <property type="entry name" value="RNA_hel_CTD"/>
    <property type="match status" value="1"/>
</dbReference>
<keyword evidence="20" id="KW-0547">Nucleotide-binding</keyword>
<keyword evidence="25" id="KW-0460">Magnesium</keyword>
<dbReference type="InterPro" id="IPR011545">
    <property type="entry name" value="DEAD/DEAH_box_helicase_dom"/>
</dbReference>
<keyword evidence="15" id="KW-0678">Repressor</keyword>
<dbReference type="Pfam" id="PF21010">
    <property type="entry name" value="HA2_C"/>
    <property type="match status" value="1"/>
</dbReference>
<dbReference type="GO" id="GO:0003724">
    <property type="term" value="F:RNA helicase activity"/>
    <property type="evidence" value="ECO:0007669"/>
    <property type="project" value="UniProtKB-EC"/>
</dbReference>
<evidence type="ECO:0000256" key="37">
    <source>
        <dbReference type="ARBA" id="ARBA00023242"/>
    </source>
</evidence>
<dbReference type="PANTHER" id="PTHR18934:SF237">
    <property type="entry name" value="ATP-DEPENDENT DNA_RNA HELICASE DHX36"/>
    <property type="match status" value="1"/>
</dbReference>
<feature type="non-terminal residue" evidence="46">
    <location>
        <position position="918"/>
    </location>
</feature>
<keyword evidence="22" id="KW-0378">Hydrolase</keyword>
<keyword evidence="34" id="KW-0496">Mitochondrion</keyword>
<dbReference type="FunFam" id="3.40.50.300:FF:000739">
    <property type="entry name" value="Putative ATP-dependent RNA helicase DHX36"/>
    <property type="match status" value="1"/>
</dbReference>
<reference evidence="46 47" key="1">
    <citation type="submission" date="2019-09" db="EMBL/GenBank/DDBJ databases">
        <title>Bird 10,000 Genomes (B10K) Project - Family phase.</title>
        <authorList>
            <person name="Zhang G."/>
        </authorList>
    </citation>
    <scope>NUCLEOTIDE SEQUENCE [LARGE SCALE GENOMIC DNA]</scope>
    <source>
        <strain evidence="46">B10K-DU-030-18</strain>
    </source>
</reference>
<evidence type="ECO:0000256" key="38">
    <source>
        <dbReference type="ARBA" id="ARBA00023273"/>
    </source>
</evidence>
<feature type="non-terminal residue" evidence="46">
    <location>
        <position position="1"/>
    </location>
</feature>
<dbReference type="PROSITE" id="PS00690">
    <property type="entry name" value="DEAH_ATP_HELICASE"/>
    <property type="match status" value="1"/>
</dbReference>
<keyword evidence="19" id="KW-0677">Repeat</keyword>
<keyword evidence="36" id="KW-0804">Transcription</keyword>
<feature type="domain" description="Helicase ATP-binding" evidence="44">
    <location>
        <begin position="125"/>
        <end position="295"/>
    </location>
</feature>
<evidence type="ECO:0000256" key="15">
    <source>
        <dbReference type="ARBA" id="ARBA00022491"/>
    </source>
</evidence>
<evidence type="ECO:0000256" key="33">
    <source>
        <dbReference type="ARBA" id="ARBA00023125"/>
    </source>
</evidence>
<evidence type="ECO:0000256" key="42">
    <source>
        <dbReference type="ARBA" id="ARBA00083335"/>
    </source>
</evidence>
<evidence type="ECO:0000256" key="18">
    <source>
        <dbReference type="ARBA" id="ARBA00022723"/>
    </source>
</evidence>
<accession>A0A7K6ML00</accession>
<dbReference type="Gene3D" id="3.40.50.300">
    <property type="entry name" value="P-loop containing nucleotide triphosphate hydrolases"/>
    <property type="match status" value="2"/>
</dbReference>
<keyword evidence="24" id="KW-0067">ATP-binding</keyword>
<organism evidence="46 47">
    <name type="scientific">Panurus biarmicus</name>
    <name type="common">Bearded tit</name>
    <dbReference type="NCBI Taxonomy" id="181101"/>
    <lineage>
        <taxon>Eukaryota</taxon>
        <taxon>Metazoa</taxon>
        <taxon>Chordata</taxon>
        <taxon>Craniata</taxon>
        <taxon>Vertebrata</taxon>
        <taxon>Euteleostomi</taxon>
        <taxon>Archelosauria</taxon>
        <taxon>Archosauria</taxon>
        <taxon>Dinosauria</taxon>
        <taxon>Saurischia</taxon>
        <taxon>Theropoda</taxon>
        <taxon>Coelurosauria</taxon>
        <taxon>Aves</taxon>
        <taxon>Neognathae</taxon>
        <taxon>Neoaves</taxon>
        <taxon>Telluraves</taxon>
        <taxon>Australaves</taxon>
        <taxon>Passeriformes</taxon>
        <taxon>Sylvioidea</taxon>
        <taxon>Sylviidae</taxon>
        <taxon>Sylviidae incertae sedis</taxon>
        <taxon>Panurus</taxon>
    </lineage>
</organism>
<dbReference type="InterPro" id="IPR014001">
    <property type="entry name" value="Helicase_ATP-bd"/>
</dbReference>
<dbReference type="EMBL" id="VZRT01001628">
    <property type="protein sequence ID" value="NWW37173.1"/>
    <property type="molecule type" value="Genomic_DNA"/>
</dbReference>
<evidence type="ECO:0000256" key="17">
    <source>
        <dbReference type="ARBA" id="ARBA00022588"/>
    </source>
</evidence>
<dbReference type="Pfam" id="PF04408">
    <property type="entry name" value="WHD_HA2"/>
    <property type="match status" value="1"/>
</dbReference>
<dbReference type="InterPro" id="IPR002464">
    <property type="entry name" value="DNA/RNA_helicase_DEAH_CS"/>
</dbReference>
<keyword evidence="16" id="KW-0597">Phosphoprotein</keyword>
<dbReference type="GO" id="GO:0002151">
    <property type="term" value="F:G-quadruplex RNA binding"/>
    <property type="evidence" value="ECO:0007669"/>
    <property type="project" value="TreeGrafter"/>
</dbReference>
<dbReference type="InterPro" id="IPR011709">
    <property type="entry name" value="DEAD-box_helicase_OB_fold"/>
</dbReference>
<dbReference type="Pfam" id="PF00270">
    <property type="entry name" value="DEAD"/>
    <property type="match status" value="1"/>
</dbReference>
<evidence type="ECO:0000256" key="9">
    <source>
        <dbReference type="ARBA" id="ARBA00004574"/>
    </source>
</evidence>
<evidence type="ECO:0000256" key="5">
    <source>
        <dbReference type="ARBA" id="ARBA00004324"/>
    </source>
</evidence>
<dbReference type="GO" id="GO:0010494">
    <property type="term" value="C:cytoplasmic stress granule"/>
    <property type="evidence" value="ECO:0007669"/>
    <property type="project" value="UniProtKB-SubCell"/>
</dbReference>
<evidence type="ECO:0000256" key="32">
    <source>
        <dbReference type="ARBA" id="ARBA00023118"/>
    </source>
</evidence>
<evidence type="ECO:0000256" key="14">
    <source>
        <dbReference type="ARBA" id="ARBA00022490"/>
    </source>
</evidence>
<evidence type="ECO:0000256" key="36">
    <source>
        <dbReference type="ARBA" id="ARBA00023163"/>
    </source>
</evidence>
<dbReference type="FunFam" id="1.20.120.1080:FF:000002">
    <property type="entry name" value="Putative ATP-dependent RNA helicase DHX36"/>
    <property type="match status" value="1"/>
</dbReference>
<dbReference type="GO" id="GO:0045087">
    <property type="term" value="P:innate immune response"/>
    <property type="evidence" value="ECO:0007669"/>
    <property type="project" value="UniProtKB-KW"/>
</dbReference>
<evidence type="ECO:0000256" key="6">
    <source>
        <dbReference type="ARBA" id="ARBA00004484"/>
    </source>
</evidence>
<evidence type="ECO:0000256" key="25">
    <source>
        <dbReference type="ARBA" id="ARBA00022842"/>
    </source>
</evidence>
<dbReference type="GO" id="GO:0005524">
    <property type="term" value="F:ATP binding"/>
    <property type="evidence" value="ECO:0007669"/>
    <property type="project" value="UniProtKB-KW"/>
</dbReference>
<dbReference type="SMART" id="SM00490">
    <property type="entry name" value="HELICc"/>
    <property type="match status" value="1"/>
</dbReference>
<dbReference type="InterPro" id="IPR059023">
    <property type="entry name" value="RNA_hel_CTD"/>
</dbReference>
<dbReference type="FunFam" id="3.40.50.300:FF:000670">
    <property type="entry name" value="Putative ATP-dependent RNA helicase DHX36"/>
    <property type="match status" value="1"/>
</dbReference>
<dbReference type="GO" id="GO:0030425">
    <property type="term" value="C:dendrite"/>
    <property type="evidence" value="ECO:0007669"/>
    <property type="project" value="UniProtKB-SubCell"/>
</dbReference>
<evidence type="ECO:0000256" key="1">
    <source>
        <dbReference type="ARBA" id="ARBA00001946"/>
    </source>
</evidence>
<dbReference type="GO" id="GO:0005739">
    <property type="term" value="C:mitochondrion"/>
    <property type="evidence" value="ECO:0007669"/>
    <property type="project" value="UniProtKB-SubCell"/>
</dbReference>
<keyword evidence="33" id="KW-0238">DNA-binding</keyword>
<evidence type="ECO:0000256" key="10">
    <source>
        <dbReference type="ARBA" id="ARBA00012552"/>
    </source>
</evidence>
<comment type="cofactor">
    <cofactor evidence="1">
        <name>Mg(2+)</name>
        <dbReference type="ChEBI" id="CHEBI:18420"/>
    </cofactor>
</comment>
<evidence type="ECO:0000313" key="46">
    <source>
        <dbReference type="EMBL" id="NWW37173.1"/>
    </source>
</evidence>
<keyword evidence="12" id="KW-0158">Chromosome</keyword>
<evidence type="ECO:0000256" key="23">
    <source>
        <dbReference type="ARBA" id="ARBA00022806"/>
    </source>
</evidence>
<name>A0A7K6ML00_PANBI</name>
<dbReference type="Gene3D" id="1.20.120.1080">
    <property type="match status" value="1"/>
</dbReference>
<dbReference type="SMART" id="SM00847">
    <property type="entry name" value="HA2"/>
    <property type="match status" value="1"/>
</dbReference>
<evidence type="ECO:0000256" key="11">
    <source>
        <dbReference type="ARBA" id="ARBA00022448"/>
    </source>
</evidence>
<dbReference type="Pfam" id="PF07717">
    <property type="entry name" value="OB_NTP_bind"/>
    <property type="match status" value="1"/>
</dbReference>
<keyword evidence="13" id="KW-0217">Developmental protein</keyword>
<keyword evidence="23 46" id="KW-0347">Helicase</keyword>
<evidence type="ECO:0000313" key="47">
    <source>
        <dbReference type="Proteomes" id="UP000545574"/>
    </source>
</evidence>
<evidence type="ECO:0000256" key="4">
    <source>
        <dbReference type="ARBA" id="ARBA00004279"/>
    </source>
</evidence>
<evidence type="ECO:0000256" key="7">
    <source>
        <dbReference type="ARBA" id="ARBA00004489"/>
    </source>
</evidence>
<evidence type="ECO:0000256" key="20">
    <source>
        <dbReference type="ARBA" id="ARBA00022741"/>
    </source>
</evidence>
<evidence type="ECO:0000256" key="3">
    <source>
        <dbReference type="ARBA" id="ARBA00004210"/>
    </source>
</evidence>
<keyword evidence="11" id="KW-0813">Transport</keyword>
<evidence type="ECO:0000256" key="28">
    <source>
        <dbReference type="ARBA" id="ARBA00022884"/>
    </source>
</evidence>
<evidence type="ECO:0000256" key="41">
    <source>
        <dbReference type="ARBA" id="ARBA00076143"/>
    </source>
</evidence>
<dbReference type="InterPro" id="IPR007502">
    <property type="entry name" value="Helicase-assoc_dom"/>
</dbReference>
<evidence type="ECO:0000256" key="35">
    <source>
        <dbReference type="ARBA" id="ARBA00023159"/>
    </source>
</evidence>
<dbReference type="Pfam" id="PF00271">
    <property type="entry name" value="Helicase_C"/>
    <property type="match status" value="1"/>
</dbReference>
<dbReference type="SUPFAM" id="SSF52540">
    <property type="entry name" value="P-loop containing nucleoside triphosphate hydrolases"/>
    <property type="match status" value="1"/>
</dbReference>
<feature type="domain" description="Helicase C-terminal" evidence="45">
    <location>
        <begin position="387"/>
        <end position="557"/>
    </location>
</feature>
<evidence type="ECO:0000256" key="13">
    <source>
        <dbReference type="ARBA" id="ARBA00022473"/>
    </source>
</evidence>
<keyword evidence="27" id="KW-0391">Immunity</keyword>
<gene>
    <name evidence="46" type="primary">Dhx36</name>
    <name evidence="46" type="ORF">PANBIA_R02246</name>
</gene>
<keyword evidence="28" id="KW-0694">RNA-binding</keyword>
<keyword evidence="21" id="KW-0221">Differentiation</keyword>
<dbReference type="PROSITE" id="PS51194">
    <property type="entry name" value="HELICASE_CTER"/>
    <property type="match status" value="1"/>
</dbReference>
<dbReference type="Proteomes" id="UP000545574">
    <property type="component" value="Unassembled WGS sequence"/>
</dbReference>
<comment type="subcellular location">
    <subcellularLocation>
        <location evidence="7">Cell projection</location>
        <location evidence="7">Axon</location>
    </subcellularLocation>
    <subcellularLocation>
        <location evidence="4">Cell projection</location>
        <location evidence="4">Dendrite</location>
    </subcellularLocation>
    <subcellularLocation>
        <location evidence="9">Chromosome</location>
        <location evidence="9">Telomere</location>
    </subcellularLocation>
    <subcellularLocation>
        <location evidence="3">Cytoplasm</location>
        <location evidence="3">Stress granule</location>
    </subcellularLocation>
    <subcellularLocation>
        <location evidence="8">Cytoplasm</location>
        <location evidence="8">Cytosol</location>
    </subcellularLocation>
    <subcellularLocation>
        <location evidence="2">Mitochondrion</location>
    </subcellularLocation>
    <subcellularLocation>
        <location evidence="5">Nucleus speckle</location>
    </subcellularLocation>
    <subcellularLocation>
        <location evidence="6">Perikaryon</location>
    </subcellularLocation>
</comment>
<dbReference type="GO" id="GO:0030424">
    <property type="term" value="C:axon"/>
    <property type="evidence" value="ECO:0007669"/>
    <property type="project" value="UniProtKB-SubCell"/>
</dbReference>
<keyword evidence="29" id="KW-0779">Telomere</keyword>
<evidence type="ECO:0000256" key="29">
    <source>
        <dbReference type="ARBA" id="ARBA00022895"/>
    </source>
</evidence>
<dbReference type="GO" id="GO:0016607">
    <property type="term" value="C:nuclear speck"/>
    <property type="evidence" value="ECO:0007669"/>
    <property type="project" value="UniProtKB-SubCell"/>
</dbReference>
<dbReference type="GO" id="GO:0046872">
    <property type="term" value="F:metal ion binding"/>
    <property type="evidence" value="ECO:0007669"/>
    <property type="project" value="UniProtKB-KW"/>
</dbReference>
<dbReference type="GO" id="GO:0030154">
    <property type="term" value="P:cell differentiation"/>
    <property type="evidence" value="ECO:0007669"/>
    <property type="project" value="UniProtKB-KW"/>
</dbReference>
<evidence type="ECO:0000256" key="16">
    <source>
        <dbReference type="ARBA" id="ARBA00022553"/>
    </source>
</evidence>
<protein>
    <recommendedName>
        <fullName evidence="40">ATP-dependent DNA/RNA helicase DHX36</fullName>
        <ecNumber evidence="10">3.6.4.13</ecNumber>
    </recommendedName>
    <alternativeName>
        <fullName evidence="42">DEAD/H box polypeptide 36</fullName>
    </alternativeName>
    <alternativeName>
        <fullName evidence="41">MLE-like protein 1</fullName>
    </alternativeName>
</protein>
<evidence type="ECO:0000259" key="45">
    <source>
        <dbReference type="PROSITE" id="PS51194"/>
    </source>
</evidence>
<dbReference type="GO" id="GO:0005829">
    <property type="term" value="C:cytosol"/>
    <property type="evidence" value="ECO:0007669"/>
    <property type="project" value="UniProtKB-SubCell"/>
</dbReference>
<dbReference type="GO" id="GO:0016787">
    <property type="term" value="F:hydrolase activity"/>
    <property type="evidence" value="ECO:0007669"/>
    <property type="project" value="UniProtKB-KW"/>
</dbReference>
<evidence type="ECO:0000256" key="2">
    <source>
        <dbReference type="ARBA" id="ARBA00004173"/>
    </source>
</evidence>
<evidence type="ECO:0000256" key="26">
    <source>
        <dbReference type="ARBA" id="ARBA00022845"/>
    </source>
</evidence>
<evidence type="ECO:0000256" key="8">
    <source>
        <dbReference type="ARBA" id="ARBA00004514"/>
    </source>
</evidence>
<dbReference type="GO" id="GO:0006417">
    <property type="term" value="P:regulation of translation"/>
    <property type="evidence" value="ECO:0007669"/>
    <property type="project" value="UniProtKB-KW"/>
</dbReference>
<evidence type="ECO:0000256" key="22">
    <source>
        <dbReference type="ARBA" id="ARBA00022801"/>
    </source>
</evidence>
<dbReference type="SMART" id="SM00487">
    <property type="entry name" value="DEXDc"/>
    <property type="match status" value="1"/>
</dbReference>
<keyword evidence="35" id="KW-0010">Activator</keyword>
<keyword evidence="32" id="KW-0051">Antiviral defense</keyword>
<evidence type="ECO:0000256" key="43">
    <source>
        <dbReference type="SAM" id="MobiDB-lite"/>
    </source>
</evidence>
<dbReference type="GO" id="GO:0000781">
    <property type="term" value="C:chromosome, telomeric region"/>
    <property type="evidence" value="ECO:0007669"/>
    <property type="project" value="UniProtKB-SubCell"/>
</dbReference>
<sequence length="918" mass="104904">QRAVVRMDERREEQIVQLLNSVQTKTDKEQEAMSWWSGDEDGPAPEQPAKVKPDAEKAPVRQRPTWEKTSLDLDVEYLCEKTEQDANLDEQLKEDLMKKRSDPRYIEMQRFREKLPSYGMREELVKLINAHRVTVISGETGCGKTTQVPQFILDDQTERGRGSACRIVCTQPRRISAISVAERVAAERAEACGNGRSTGYQIRLQSRLPRKQGSILYCTTGIVLQWLQSDKHLSSISHIVLDEIHERNLQSDVLMSIIKDLLNVRLDLKVILMSATLNAEKFSEYFDHCPMIHIPGFTFPVVEYLLEDVIEKLRQVYTPEKTDRRLHWRKGFMQGHVSRPEKEEKEEIYRQQWPGYLRQLQGRYSASTINALEMMDDEKVDLELIAALIRHIVLEEEDGAILVFLPGWDNISTLHEILMSQVMFKSDKFIIIPLHSLMPTVNQTQVFKKTPPGVRKIVIATNIAETSITIDDVVFVIDGGKIKETHFDTQNNISTMAAEWVSRANAKQRKGRAGRVQPGHCYHLYNGLRASLLDDYQLPEILRTPLEELCLQIKILKLGGIAHFLSKLMDPPSRDAVTLAINHLMELNALDRQEELTPLGVHLARLPVEPHIGKMILFGALFCCLDPVLTIAASLSFKDPFVIPLGKEKIADARRKELSKNSKSDHLTVVNAFTGWEEARSSGFRNEKDYCWEYFLSSNTMQMLHNMKGQFAEHLLAAGFVNSRNPKDPKSNTNSGNEKLLKAVICAGLYPKVAKIRPSFSKKRKMVKVCTKTDGSVNIHPKSVNVEETEFHYNWLVYHLKMRTSSIYLYDCTEVSPYCLLFFGGDISIQKDKDQDTIAVDEWIVFQSPEKIANLVKKLRQELDDLLQEKIESPQPVDWADTQCRDTAVLTAIIDLITTQENQGVRNFAPRFQGERYS</sequence>
<dbReference type="AlphaFoldDB" id="A0A7K6ML00"/>
<dbReference type="GO" id="GO:0051607">
    <property type="term" value="P:defense response to virus"/>
    <property type="evidence" value="ECO:0007669"/>
    <property type="project" value="UniProtKB-KW"/>
</dbReference>
<evidence type="ECO:0000256" key="39">
    <source>
        <dbReference type="ARBA" id="ARBA00047984"/>
    </source>
</evidence>
<comment type="caution">
    <text evidence="46">The sequence shown here is derived from an EMBL/GenBank/DDBJ whole genome shotgun (WGS) entry which is preliminary data.</text>
</comment>
<evidence type="ECO:0000256" key="19">
    <source>
        <dbReference type="ARBA" id="ARBA00022737"/>
    </source>
</evidence>
<keyword evidence="30" id="KW-0007">Acetylation</keyword>
<dbReference type="CDD" id="cd18791">
    <property type="entry name" value="SF2_C_RHA"/>
    <property type="match status" value="1"/>
</dbReference>
<dbReference type="InterPro" id="IPR048333">
    <property type="entry name" value="HA2_WH"/>
</dbReference>
<keyword evidence="18" id="KW-0479">Metal-binding</keyword>
<dbReference type="PROSITE" id="PS51192">
    <property type="entry name" value="HELICASE_ATP_BIND_1"/>
    <property type="match status" value="1"/>
</dbReference>
<keyword evidence="17" id="KW-0399">Innate immunity</keyword>